<reference evidence="2" key="1">
    <citation type="journal article" date="2010" name="Science">
        <title>Signatures of adaptation to obligate biotrophy in the Hyaloperonospora arabidopsidis genome.</title>
        <authorList>
            <person name="Baxter L."/>
            <person name="Tripathy S."/>
            <person name="Ishaque N."/>
            <person name="Boot N."/>
            <person name="Cabral A."/>
            <person name="Kemen E."/>
            <person name="Thines M."/>
            <person name="Ah-Fong A."/>
            <person name="Anderson R."/>
            <person name="Badejoko W."/>
            <person name="Bittner-Eddy P."/>
            <person name="Boore J.L."/>
            <person name="Chibucos M.C."/>
            <person name="Coates M."/>
            <person name="Dehal P."/>
            <person name="Delehaunty K."/>
            <person name="Dong S."/>
            <person name="Downton P."/>
            <person name="Dumas B."/>
            <person name="Fabro G."/>
            <person name="Fronick C."/>
            <person name="Fuerstenberg S.I."/>
            <person name="Fulton L."/>
            <person name="Gaulin E."/>
            <person name="Govers F."/>
            <person name="Hughes L."/>
            <person name="Humphray S."/>
            <person name="Jiang R.H."/>
            <person name="Judelson H."/>
            <person name="Kamoun S."/>
            <person name="Kyung K."/>
            <person name="Meijer H."/>
            <person name="Minx P."/>
            <person name="Morris P."/>
            <person name="Nelson J."/>
            <person name="Phuntumart V."/>
            <person name="Qutob D."/>
            <person name="Rehmany A."/>
            <person name="Rougon-Cardoso A."/>
            <person name="Ryden P."/>
            <person name="Torto-Alalibo T."/>
            <person name="Studholme D."/>
            <person name="Wang Y."/>
            <person name="Win J."/>
            <person name="Wood J."/>
            <person name="Clifton S.W."/>
            <person name="Rogers J."/>
            <person name="Van den Ackerveken G."/>
            <person name="Jones J.D."/>
            <person name="McDowell J.M."/>
            <person name="Beynon J."/>
            <person name="Tyler B.M."/>
        </authorList>
    </citation>
    <scope>NUCLEOTIDE SEQUENCE [LARGE SCALE GENOMIC DNA]</scope>
    <source>
        <strain evidence="2">Emoy2</strain>
    </source>
</reference>
<reference evidence="1" key="2">
    <citation type="submission" date="2015-06" db="UniProtKB">
        <authorList>
            <consortium name="EnsemblProtists"/>
        </authorList>
    </citation>
    <scope>IDENTIFICATION</scope>
    <source>
        <strain evidence="1">Emoy2</strain>
    </source>
</reference>
<accession>M4BUL1</accession>
<dbReference type="InParanoid" id="M4BUL1"/>
<dbReference type="VEuPathDB" id="FungiDB:HpaG810199"/>
<proteinExistence type="predicted"/>
<dbReference type="HOGENOM" id="CLU_2781302_0_0_1"/>
<sequence>MGAGLLQSSSIYKNFDVCDFAESPRQHRELGHGLEHQIRSKHEATVRFIKKAEDIAGSPFGKWATERYF</sequence>
<dbReference type="AlphaFoldDB" id="M4BUL1"/>
<evidence type="ECO:0000313" key="2">
    <source>
        <dbReference type="Proteomes" id="UP000011713"/>
    </source>
</evidence>
<dbReference type="EnsemblProtists" id="HpaT810199">
    <property type="protein sequence ID" value="HpaP810199"/>
    <property type="gene ID" value="HpaG810199"/>
</dbReference>
<keyword evidence="2" id="KW-1185">Reference proteome</keyword>
<evidence type="ECO:0000313" key="1">
    <source>
        <dbReference type="EnsemblProtists" id="HpaP810199"/>
    </source>
</evidence>
<organism evidence="1 2">
    <name type="scientific">Hyaloperonospora arabidopsidis (strain Emoy2)</name>
    <name type="common">Downy mildew agent</name>
    <name type="synonym">Peronospora arabidopsidis</name>
    <dbReference type="NCBI Taxonomy" id="559515"/>
    <lineage>
        <taxon>Eukaryota</taxon>
        <taxon>Sar</taxon>
        <taxon>Stramenopiles</taxon>
        <taxon>Oomycota</taxon>
        <taxon>Peronosporomycetes</taxon>
        <taxon>Peronosporales</taxon>
        <taxon>Peronosporaceae</taxon>
        <taxon>Hyaloperonospora</taxon>
    </lineage>
</organism>
<dbReference type="Proteomes" id="UP000011713">
    <property type="component" value="Unassembled WGS sequence"/>
</dbReference>
<dbReference type="EMBL" id="JH597944">
    <property type="status" value="NOT_ANNOTATED_CDS"/>
    <property type="molecule type" value="Genomic_DNA"/>
</dbReference>
<name>M4BUL1_HYAAE</name>
<protein>
    <submittedName>
        <fullName evidence="1">Uncharacterized protein</fullName>
    </submittedName>
</protein>